<dbReference type="OrthoDB" id="2495748at2759"/>
<protein>
    <submittedName>
        <fullName evidence="1">Uncharacterized protein</fullName>
    </submittedName>
</protein>
<dbReference type="AlphaFoldDB" id="A0A0L6V1U9"/>
<comment type="caution">
    <text evidence="1">The sequence shown here is derived from an EMBL/GenBank/DDBJ whole genome shotgun (WGS) entry which is preliminary data.</text>
</comment>
<organism evidence="1 2">
    <name type="scientific">Puccinia sorghi</name>
    <dbReference type="NCBI Taxonomy" id="27349"/>
    <lineage>
        <taxon>Eukaryota</taxon>
        <taxon>Fungi</taxon>
        <taxon>Dikarya</taxon>
        <taxon>Basidiomycota</taxon>
        <taxon>Pucciniomycotina</taxon>
        <taxon>Pucciniomycetes</taxon>
        <taxon>Pucciniales</taxon>
        <taxon>Pucciniaceae</taxon>
        <taxon>Puccinia</taxon>
    </lineage>
</organism>
<dbReference type="VEuPathDB" id="FungiDB:VP01_2870g2"/>
<accession>A0A0L6V1U9</accession>
<gene>
    <name evidence="1" type="ORF">VP01_2870g2</name>
</gene>
<keyword evidence="2" id="KW-1185">Reference proteome</keyword>
<reference evidence="1 2" key="1">
    <citation type="submission" date="2015-08" db="EMBL/GenBank/DDBJ databases">
        <title>Next Generation Sequencing and Analysis of the Genome of Puccinia sorghi L Schw, the Causal Agent of Maize Common Rust.</title>
        <authorList>
            <person name="Rochi L."/>
            <person name="Burguener G."/>
            <person name="Darino M."/>
            <person name="Turjanski A."/>
            <person name="Kreff E."/>
            <person name="Dieguez M.J."/>
            <person name="Sacco F."/>
        </authorList>
    </citation>
    <scope>NUCLEOTIDE SEQUENCE [LARGE SCALE GENOMIC DNA]</scope>
    <source>
        <strain evidence="1 2">RO10H11247</strain>
    </source>
</reference>
<sequence length="430" mass="48796">MTSYQIAPRGPSRDASTSGLPAERRRFWVELPGWVTSYVREKTEVRKTSTNNAHVYDVLCTQWKVPKSFGVATEDRVVYVITEAMARREASTSRAGGLANVQRQAWAQELVQVIEFLVENSSAKPTRVGWLDPNLLDRLQHLSADDWIIFPAPDIVHWLSDDVSKAAEKSLRHISQRHPSPVGVFGSFNQSCCNNDQSFNNDPRRFSAASMQLSRIWHHGFFVTLTSKAAASNVEGLRRLHSKLVARQYDALENPTEHQDLQMWMSLHTYRLLIGASSMDGAPMPSDISLPSLRAFNQIHHPDLPPIPVLNRDQMESRLRDLFSQAGTYTHLMTSAILNKVQIPRPKLSGYVAALCDVFGRNDSNGDELGSILELSCELVKTFWMFRLAFIIVTEDEMRHLMPTSNRLSRKCQFVSFETLLRLIEQNFVL</sequence>
<dbReference type="EMBL" id="LAVV01007802">
    <property type="protein sequence ID" value="KNZ54736.1"/>
    <property type="molecule type" value="Genomic_DNA"/>
</dbReference>
<evidence type="ECO:0000313" key="2">
    <source>
        <dbReference type="Proteomes" id="UP000037035"/>
    </source>
</evidence>
<evidence type="ECO:0000313" key="1">
    <source>
        <dbReference type="EMBL" id="KNZ54736.1"/>
    </source>
</evidence>
<name>A0A0L6V1U9_9BASI</name>
<proteinExistence type="predicted"/>
<dbReference type="Proteomes" id="UP000037035">
    <property type="component" value="Unassembled WGS sequence"/>
</dbReference>